<dbReference type="InterPro" id="IPR004088">
    <property type="entry name" value="KH_dom_type_1"/>
</dbReference>
<dbReference type="Proteomes" id="UP000000591">
    <property type="component" value="Chromosome I"/>
</dbReference>
<dbReference type="HOGENOM" id="CLU_003293_1_0_1"/>
<dbReference type="GO" id="GO:0030466">
    <property type="term" value="P:silent mating-type cassette heterochromatin formation"/>
    <property type="evidence" value="ECO:0007669"/>
    <property type="project" value="EnsemblFungi"/>
</dbReference>
<evidence type="ECO:0000313" key="7">
    <source>
        <dbReference type="Proteomes" id="UP000000591"/>
    </source>
</evidence>
<dbReference type="GO" id="GO:0000750">
    <property type="term" value="P:pheromone-dependent signal transduction involved in conjugation with cellular fusion"/>
    <property type="evidence" value="ECO:0007669"/>
    <property type="project" value="EnsemblFungi"/>
</dbReference>
<evidence type="ECO:0000259" key="5">
    <source>
        <dbReference type="SMART" id="SM00322"/>
    </source>
</evidence>
<accession>Q75FA8</accession>
<dbReference type="FunCoup" id="Q75FA8">
    <property type="interactions" value="735"/>
</dbReference>
<dbReference type="AlphaFoldDB" id="Q75FA8"/>
<evidence type="ECO:0000256" key="2">
    <source>
        <dbReference type="ARBA" id="ARBA00022884"/>
    </source>
</evidence>
<name>Q75FA8_EREGS</name>
<dbReference type="SMART" id="SM00322">
    <property type="entry name" value="KH"/>
    <property type="match status" value="7"/>
</dbReference>
<keyword evidence="7" id="KW-1185">Reference proteome</keyword>
<reference evidence="7" key="2">
    <citation type="journal article" date="2013" name="G3 (Bethesda)">
        <title>Genomes of Ashbya fungi isolated from insects reveal four mating-type loci, numerous translocations, lack of transposons, and distinct gene duplications.</title>
        <authorList>
            <person name="Dietrich F.S."/>
            <person name="Voegeli S."/>
            <person name="Kuo S."/>
            <person name="Philippsen P."/>
        </authorList>
    </citation>
    <scope>GENOME REANNOTATION</scope>
    <source>
        <strain evidence="7">ATCC 10895 / CBS 109.51 / FGSC 9923 / NRRL Y-1056</strain>
    </source>
</reference>
<dbReference type="EMBL" id="AE016814">
    <property type="protein sequence ID" value="AAS50189.1"/>
    <property type="molecule type" value="Genomic_DNA"/>
</dbReference>
<dbReference type="InParanoid" id="Q75FA8"/>
<dbReference type="GO" id="GO:0045141">
    <property type="term" value="P:meiotic telomere clustering"/>
    <property type="evidence" value="ECO:0007669"/>
    <property type="project" value="EnsemblFungi"/>
</dbReference>
<evidence type="ECO:0000313" key="6">
    <source>
        <dbReference type="EMBL" id="AAS50189.1"/>
    </source>
</evidence>
<feature type="domain" description="K Homology" evidence="5">
    <location>
        <begin position="701"/>
        <end position="766"/>
    </location>
</feature>
<feature type="domain" description="K Homology" evidence="5">
    <location>
        <begin position="850"/>
        <end position="924"/>
    </location>
</feature>
<dbReference type="OrthoDB" id="10027144at2759"/>
<dbReference type="STRING" id="284811.Q75FA8"/>
<dbReference type="PROSITE" id="PS50084">
    <property type="entry name" value="KH_TYPE_1"/>
    <property type="match status" value="7"/>
</dbReference>
<dbReference type="InterPro" id="IPR004087">
    <property type="entry name" value="KH_dom"/>
</dbReference>
<dbReference type="eggNOG" id="KOG2208">
    <property type="taxonomic scope" value="Eukaryota"/>
</dbReference>
<dbReference type="KEGG" id="ago:AGOS_AAL177W"/>
<sequence>MESQAAVEEPQHSVVIETPPTTAESSETPVADTATGAEPEGAGGAAVVAPKRMPTRADFPPLSSVIFETQKVQWGPNMKKPESQSASPSPSPGPVGSGAKPMRSKTMQEAFSLDLQTQVTISKAEFSKFVVSVKQSHSVSIESTLSKLSRTFLITGSPTNVYNAKRELVKKLTRPVTVVIQVPSKTVSSIIGPGGRMIREITNAAGGIKIDIAKTAEADAYDADLDDQLINISLHGDVASVNFAKDKILSIVKEETKNATISVAVENKQLIPFISLADVEISEDVTVKAFPNGSEKIVLMGPRDEAKEAKVNVQNYLNTLASKVSEKKISIPRKFQPLIDAEDVREKYKVSVIFPTALGDDTVSFYGLSANLDDAIAYARQSSKQYIVESLEVSKAHGKNVAHAKNLMFYFAKYDILKDIKESFKEVKLVLPTPEELPGLDNVSINIISKADIAEQTKTVRKQIINIVNRLTPSHVLAVDDLDYELFHKDIKQALSKAEIPFVQLGDHYEGDNTVLLFAKVDEEDFQPSPEEVKEHLEKVAAVLDEVRTKQSKLFTKIVNFDAEFQVLHFSDDSVTWNLVLENITSAGGHAQIKLHTPSEDEITIRGDEKAVKAAVKAFESIAENPSKKSKLTVSVPANTVSRLIGPKGTNLAQIRQKFDVQIDVPSESNDTNTEITLTGLEYNLQHAKTHIASEAKKWADITTKELIVPTKYHGSLIGSQGTYRIRLENKYSVRIQFPKEGEVVTIKGPSRGVNKAHAELKALLDFEIENGHKSVINVPVEHVPRVIGKNGDVINGIRAELGVELKLLQNTKTAKEQNLDTVQLEITGSRQAIKEASKAVDAIIAEASDFTTKQLEIDAKYHKLIVGPGGSTLKDFISKAGGDDIRNKTVDVPNAESTNKVITISGPKTFVEKMSKALNQIVQDIKASVAKELNIPADRQGALIGPGGSVRRQLESQFNVRIEVPDKGKEGKVTIHGRPEAVEKCEKEIFSTIIRDSYDQEIMVPAVYHAFVSERGQLINKLRMTYFINVKHGNSSKKANKLSRSEQPIPIERVRGSEGEGTKLTIEEVSAPEASANDNIPWRLTYEHVDLSDILGEEGKHAMTKEQALEAAADQIKERIELAPKANCIGYLWCENVKKFNKVVGPGGSNIKQIRETTNTLINVPKKSDKVSDIIYVRGTKESVEKACKMICDALNK</sequence>
<dbReference type="GO" id="GO:0005789">
    <property type="term" value="C:endoplasmic reticulum membrane"/>
    <property type="evidence" value="ECO:0007669"/>
    <property type="project" value="EnsemblFungi"/>
</dbReference>
<feature type="domain" description="K Homology" evidence="5">
    <location>
        <begin position="1115"/>
        <end position="1197"/>
    </location>
</feature>
<dbReference type="SUPFAM" id="SSF54791">
    <property type="entry name" value="Eukaryotic type KH-domain (KH-domain type I)"/>
    <property type="match status" value="6"/>
</dbReference>
<dbReference type="CDD" id="cd22447">
    <property type="entry name" value="KH-I_ScSCP160_rpt2"/>
    <property type="match status" value="1"/>
</dbReference>
<dbReference type="Gene3D" id="3.30.1370.10">
    <property type="entry name" value="K Homology domain, type 1"/>
    <property type="match status" value="7"/>
</dbReference>
<keyword evidence="2 3" id="KW-0694">RNA-binding</keyword>
<keyword evidence="1" id="KW-0677">Repeat</keyword>
<dbReference type="GO" id="GO:0001965">
    <property type="term" value="F:G-protein alpha-subunit binding"/>
    <property type="evidence" value="ECO:0007669"/>
    <property type="project" value="EnsemblFungi"/>
</dbReference>
<feature type="domain" description="K Homology" evidence="5">
    <location>
        <begin position="174"/>
        <end position="253"/>
    </location>
</feature>
<feature type="region of interest" description="Disordered" evidence="4">
    <location>
        <begin position="1"/>
        <end position="55"/>
    </location>
</feature>
<feature type="domain" description="K Homology" evidence="5">
    <location>
        <begin position="628"/>
        <end position="697"/>
    </location>
</feature>
<organism evidence="6 7">
    <name type="scientific">Eremothecium gossypii (strain ATCC 10895 / CBS 109.51 / FGSC 9923 / NRRL Y-1056)</name>
    <name type="common">Yeast</name>
    <name type="synonym">Ashbya gossypii</name>
    <dbReference type="NCBI Taxonomy" id="284811"/>
    <lineage>
        <taxon>Eukaryota</taxon>
        <taxon>Fungi</taxon>
        <taxon>Dikarya</taxon>
        <taxon>Ascomycota</taxon>
        <taxon>Saccharomycotina</taxon>
        <taxon>Saccharomycetes</taxon>
        <taxon>Saccharomycetales</taxon>
        <taxon>Saccharomycetaceae</taxon>
        <taxon>Eremothecium</taxon>
    </lineage>
</organism>
<dbReference type="GO" id="GO:0000781">
    <property type="term" value="C:chromosome, telomeric region"/>
    <property type="evidence" value="ECO:0007669"/>
    <property type="project" value="GOC"/>
</dbReference>
<dbReference type="InterPro" id="IPR057778">
    <property type="entry name" value="KH_Vigilin_N"/>
</dbReference>
<feature type="compositionally biased region" description="Low complexity" evidence="4">
    <location>
        <begin position="17"/>
        <end position="50"/>
    </location>
</feature>
<reference evidence="6 7" key="1">
    <citation type="journal article" date="2004" name="Science">
        <title>The Ashbya gossypii genome as a tool for mapping the ancient Saccharomyces cerevisiae genome.</title>
        <authorList>
            <person name="Dietrich F.S."/>
            <person name="Voegeli S."/>
            <person name="Brachat S."/>
            <person name="Lerch A."/>
            <person name="Gates K."/>
            <person name="Steiner S."/>
            <person name="Mohr C."/>
            <person name="Pohlmann R."/>
            <person name="Luedi P."/>
            <person name="Choi S."/>
            <person name="Wing R.A."/>
            <person name="Flavier A."/>
            <person name="Gaffney T.D."/>
            <person name="Philippsen P."/>
        </authorList>
    </citation>
    <scope>NUCLEOTIDE SEQUENCE [LARGE SCALE GENOMIC DNA]</scope>
    <source>
        <strain evidence="7">ATCC 10895 / CBS 109.51 / FGSC 9923 / NRRL Y-1056</strain>
    </source>
</reference>
<dbReference type="GO" id="GO:0003729">
    <property type="term" value="F:mRNA binding"/>
    <property type="evidence" value="ECO:0000318"/>
    <property type="project" value="GO_Central"/>
</dbReference>
<evidence type="ECO:0000256" key="3">
    <source>
        <dbReference type="PROSITE-ProRule" id="PRU00117"/>
    </source>
</evidence>
<feature type="region of interest" description="Disordered" evidence="4">
    <location>
        <begin position="75"/>
        <end position="103"/>
    </location>
</feature>
<feature type="domain" description="K Homology" evidence="5">
    <location>
        <begin position="771"/>
        <end position="846"/>
    </location>
</feature>
<evidence type="ECO:0000256" key="4">
    <source>
        <dbReference type="SAM" id="MobiDB-lite"/>
    </source>
</evidence>
<feature type="domain" description="K Homology" evidence="5">
    <location>
        <begin position="928"/>
        <end position="995"/>
    </location>
</feature>
<dbReference type="OMA" id="WGPNMKP"/>
<dbReference type="Pfam" id="PF00013">
    <property type="entry name" value="KH_1"/>
    <property type="match status" value="7"/>
</dbReference>
<proteinExistence type="predicted"/>
<dbReference type="GO" id="GO:0043577">
    <property type="term" value="P:chemotropism"/>
    <property type="evidence" value="ECO:0007669"/>
    <property type="project" value="EnsemblFungi"/>
</dbReference>
<dbReference type="Pfam" id="PF24668">
    <property type="entry name" value="KH_Vigilin"/>
    <property type="match status" value="1"/>
</dbReference>
<protein>
    <submittedName>
        <fullName evidence="6">AAL177Wp</fullName>
    </submittedName>
</protein>
<dbReference type="GO" id="GO:0031509">
    <property type="term" value="P:subtelomeric heterochromatin formation"/>
    <property type="evidence" value="ECO:0007669"/>
    <property type="project" value="EnsemblFungi"/>
</dbReference>
<dbReference type="PANTHER" id="PTHR10288">
    <property type="entry name" value="KH DOMAIN CONTAINING RNA BINDING PROTEIN"/>
    <property type="match status" value="1"/>
</dbReference>
<dbReference type="GeneID" id="4618666"/>
<dbReference type="GO" id="GO:0005737">
    <property type="term" value="C:cytoplasm"/>
    <property type="evidence" value="ECO:0000318"/>
    <property type="project" value="GO_Central"/>
</dbReference>
<dbReference type="InterPro" id="IPR036612">
    <property type="entry name" value="KH_dom_type_1_sf"/>
</dbReference>
<gene>
    <name evidence="6" type="ORF">AGOS_AAL177W</name>
</gene>
<evidence type="ECO:0000256" key="1">
    <source>
        <dbReference type="ARBA" id="ARBA00022737"/>
    </source>
</evidence>
<dbReference type="RefSeq" id="NP_982365.1">
    <property type="nucleotide sequence ID" value="NM_207718.1"/>
</dbReference>